<dbReference type="InterPro" id="IPR038371">
    <property type="entry name" value="Cu_polyphenol_OxRdtase_sf"/>
</dbReference>
<dbReference type="Gene3D" id="3.60.140.10">
    <property type="entry name" value="CNF1/YfiH-like putative cysteine hydrolases"/>
    <property type="match status" value="1"/>
</dbReference>
<dbReference type="AlphaFoldDB" id="A0A379ACG9"/>
<accession>A0A379ACG9</accession>
<comment type="catalytic activity">
    <reaction evidence="8">
        <text>S-methyl-5'-thioadenosine + phosphate = 5-(methylsulfanyl)-alpha-D-ribose 1-phosphate + adenine</text>
        <dbReference type="Rhea" id="RHEA:11852"/>
        <dbReference type="ChEBI" id="CHEBI:16708"/>
        <dbReference type="ChEBI" id="CHEBI:17509"/>
        <dbReference type="ChEBI" id="CHEBI:43474"/>
        <dbReference type="ChEBI" id="CHEBI:58533"/>
        <dbReference type="EC" id="2.4.2.28"/>
    </reaction>
    <physiologicalReaction direction="left-to-right" evidence="8">
        <dbReference type="Rhea" id="RHEA:11853"/>
    </physiologicalReaction>
</comment>
<dbReference type="GO" id="GO:0017061">
    <property type="term" value="F:S-methyl-5-thioadenosine phosphorylase activity"/>
    <property type="evidence" value="ECO:0007669"/>
    <property type="project" value="UniProtKB-EC"/>
</dbReference>
<organism evidence="9 10">
    <name type="scientific">Enterobacter agglomerans</name>
    <name type="common">Erwinia herbicola</name>
    <name type="synonym">Pantoea agglomerans</name>
    <dbReference type="NCBI Taxonomy" id="549"/>
    <lineage>
        <taxon>Bacteria</taxon>
        <taxon>Pseudomonadati</taxon>
        <taxon>Pseudomonadota</taxon>
        <taxon>Gammaproteobacteria</taxon>
        <taxon>Enterobacterales</taxon>
        <taxon>Erwiniaceae</taxon>
        <taxon>Pantoea</taxon>
        <taxon>Pantoea agglomerans group</taxon>
    </lineage>
</organism>
<evidence type="ECO:0000256" key="3">
    <source>
        <dbReference type="ARBA" id="ARBA00022679"/>
    </source>
</evidence>
<reference evidence="9 10" key="1">
    <citation type="submission" date="2018-06" db="EMBL/GenBank/DDBJ databases">
        <authorList>
            <consortium name="Pathogen Informatics"/>
            <person name="Doyle S."/>
        </authorList>
    </citation>
    <scope>NUCLEOTIDE SEQUENCE [LARGE SCALE GENOMIC DNA]</scope>
    <source>
        <strain evidence="9 10">NCTC9381</strain>
    </source>
</reference>
<keyword evidence="5" id="KW-0862">Zinc</keyword>
<evidence type="ECO:0000313" key="9">
    <source>
        <dbReference type="EMBL" id="SUB14950.1"/>
    </source>
</evidence>
<comment type="catalytic activity">
    <reaction evidence="6">
        <text>adenosine + H2O + H(+) = inosine + NH4(+)</text>
        <dbReference type="Rhea" id="RHEA:24408"/>
        <dbReference type="ChEBI" id="CHEBI:15377"/>
        <dbReference type="ChEBI" id="CHEBI:15378"/>
        <dbReference type="ChEBI" id="CHEBI:16335"/>
        <dbReference type="ChEBI" id="CHEBI:17596"/>
        <dbReference type="ChEBI" id="CHEBI:28938"/>
        <dbReference type="EC" id="3.5.4.4"/>
    </reaction>
    <physiologicalReaction direction="left-to-right" evidence="6">
        <dbReference type="Rhea" id="RHEA:24409"/>
    </physiologicalReaction>
</comment>
<evidence type="ECO:0000313" key="10">
    <source>
        <dbReference type="Proteomes" id="UP000254640"/>
    </source>
</evidence>
<dbReference type="Proteomes" id="UP000254640">
    <property type="component" value="Unassembled WGS sequence"/>
</dbReference>
<comment type="catalytic activity">
    <reaction evidence="1">
        <text>inosine + phosphate = alpha-D-ribose 1-phosphate + hypoxanthine</text>
        <dbReference type="Rhea" id="RHEA:27646"/>
        <dbReference type="ChEBI" id="CHEBI:17368"/>
        <dbReference type="ChEBI" id="CHEBI:17596"/>
        <dbReference type="ChEBI" id="CHEBI:43474"/>
        <dbReference type="ChEBI" id="CHEBI:57720"/>
        <dbReference type="EC" id="2.4.2.1"/>
    </reaction>
    <physiologicalReaction direction="left-to-right" evidence="1">
        <dbReference type="Rhea" id="RHEA:27647"/>
    </physiologicalReaction>
</comment>
<keyword evidence="4" id="KW-0479">Metal-binding</keyword>
<evidence type="ECO:0000256" key="5">
    <source>
        <dbReference type="ARBA" id="ARBA00022833"/>
    </source>
</evidence>
<comment type="similarity">
    <text evidence="2">Belongs to the purine nucleoside phosphorylase YfiH/LACC1 family.</text>
</comment>
<keyword evidence="3" id="KW-0808">Transferase</keyword>
<evidence type="ECO:0000256" key="8">
    <source>
        <dbReference type="ARBA" id="ARBA00049893"/>
    </source>
</evidence>
<protein>
    <submittedName>
        <fullName evidence="9">Uncharacterized protein, YfiH family</fullName>
    </submittedName>
</protein>
<dbReference type="GO" id="GO:0046872">
    <property type="term" value="F:metal ion binding"/>
    <property type="evidence" value="ECO:0007669"/>
    <property type="project" value="UniProtKB-KW"/>
</dbReference>
<evidence type="ECO:0000256" key="2">
    <source>
        <dbReference type="ARBA" id="ARBA00007353"/>
    </source>
</evidence>
<dbReference type="InterPro" id="IPR003730">
    <property type="entry name" value="Cu_polyphenol_OxRdtase"/>
</dbReference>
<dbReference type="SUPFAM" id="SSF64438">
    <property type="entry name" value="CNF1/YfiH-like putative cysteine hydrolases"/>
    <property type="match status" value="1"/>
</dbReference>
<gene>
    <name evidence="9" type="ORF">NCTC9381_00813</name>
</gene>
<proteinExistence type="inferred from homology"/>
<dbReference type="EMBL" id="UGSO01000001">
    <property type="protein sequence ID" value="SUB14950.1"/>
    <property type="molecule type" value="Genomic_DNA"/>
</dbReference>
<evidence type="ECO:0000256" key="4">
    <source>
        <dbReference type="ARBA" id="ARBA00022723"/>
    </source>
</evidence>
<evidence type="ECO:0000256" key="6">
    <source>
        <dbReference type="ARBA" id="ARBA00047989"/>
    </source>
</evidence>
<dbReference type="InterPro" id="IPR011324">
    <property type="entry name" value="Cytotoxic_necrot_fac-like_cat"/>
</dbReference>
<dbReference type="Pfam" id="PF02578">
    <property type="entry name" value="Cu-oxidase_4"/>
    <property type="match status" value="1"/>
</dbReference>
<comment type="catalytic activity">
    <reaction evidence="7">
        <text>adenosine + phosphate = alpha-D-ribose 1-phosphate + adenine</text>
        <dbReference type="Rhea" id="RHEA:27642"/>
        <dbReference type="ChEBI" id="CHEBI:16335"/>
        <dbReference type="ChEBI" id="CHEBI:16708"/>
        <dbReference type="ChEBI" id="CHEBI:43474"/>
        <dbReference type="ChEBI" id="CHEBI:57720"/>
        <dbReference type="EC" id="2.4.2.1"/>
    </reaction>
    <physiologicalReaction direction="left-to-right" evidence="7">
        <dbReference type="Rhea" id="RHEA:27643"/>
    </physiologicalReaction>
</comment>
<keyword evidence="10" id="KW-1185">Reference proteome</keyword>
<name>A0A379ACG9_ENTAG</name>
<evidence type="ECO:0000256" key="7">
    <source>
        <dbReference type="ARBA" id="ARBA00048968"/>
    </source>
</evidence>
<evidence type="ECO:0000256" key="1">
    <source>
        <dbReference type="ARBA" id="ARBA00000553"/>
    </source>
</evidence>
<sequence length="106" mass="11271">MAVIPRSPLLDSLEWLEYAFQPAGEPPPADAAYGHQRHSATVVTDIENIPPKSCESDGVIGSGTRPVAVYTADCLPVLFADRQAADRGRGSCRTQRYAGGCADPRG</sequence>